<dbReference type="Gene3D" id="3.40.50.300">
    <property type="entry name" value="P-loop containing nucleotide triphosphate hydrolases"/>
    <property type="match status" value="1"/>
</dbReference>
<dbReference type="InterPro" id="IPR027417">
    <property type="entry name" value="P-loop_NTPase"/>
</dbReference>
<dbReference type="SMART" id="SM00173">
    <property type="entry name" value="RAS"/>
    <property type="match status" value="1"/>
</dbReference>
<comment type="similarity">
    <text evidence="2">Belongs to the small GTPase superfamily. Rab family.</text>
</comment>
<dbReference type="PROSITE" id="PS51420">
    <property type="entry name" value="RHO"/>
    <property type="match status" value="1"/>
</dbReference>
<dbReference type="InterPro" id="IPR001806">
    <property type="entry name" value="Small_GTPase"/>
</dbReference>
<dbReference type="InterPro" id="IPR005225">
    <property type="entry name" value="Small_GTP-bd"/>
</dbReference>
<evidence type="ECO:0000256" key="1">
    <source>
        <dbReference type="ARBA" id="ARBA00004308"/>
    </source>
</evidence>
<dbReference type="AlphaFoldDB" id="A0ABD2PYI4"/>
<dbReference type="PROSITE" id="PS51421">
    <property type="entry name" value="RAS"/>
    <property type="match status" value="1"/>
</dbReference>
<evidence type="ECO:0000256" key="4">
    <source>
        <dbReference type="ARBA" id="ARBA00023136"/>
    </source>
</evidence>
<dbReference type="Proteomes" id="UP001626550">
    <property type="component" value="Unassembled WGS sequence"/>
</dbReference>
<evidence type="ECO:0000313" key="5">
    <source>
        <dbReference type="EMBL" id="KAL3311516.1"/>
    </source>
</evidence>
<gene>
    <name evidence="5" type="primary">RAB14</name>
    <name evidence="5" type="ORF">Ciccas_009903</name>
</gene>
<keyword evidence="6" id="KW-1185">Reference proteome</keyword>
<sequence>MGVGKSSLMQMFTLNKFSSDIAHTIGVEFGTKVIEIKGEKIKLQIWDTAGQERFRAVTRSYYRGAAGIVLVYDISRRSTFIAIENWLQDARNLTTPNVVIFLIGNKMDLEDSREVTTDEGAKFAQDNGILFAECSAKNGSMVEESFLQTAQKVYEGVLQGSLHTNSSENGVQKKPGVNADIDLKSADNKSTSSSCAC</sequence>
<accession>A0ABD2PYI4</accession>
<organism evidence="5 6">
    <name type="scientific">Cichlidogyrus casuarinus</name>
    <dbReference type="NCBI Taxonomy" id="1844966"/>
    <lineage>
        <taxon>Eukaryota</taxon>
        <taxon>Metazoa</taxon>
        <taxon>Spiralia</taxon>
        <taxon>Lophotrochozoa</taxon>
        <taxon>Platyhelminthes</taxon>
        <taxon>Monogenea</taxon>
        <taxon>Monopisthocotylea</taxon>
        <taxon>Dactylogyridea</taxon>
        <taxon>Ancyrocephalidae</taxon>
        <taxon>Cichlidogyrus</taxon>
    </lineage>
</organism>
<dbReference type="PRINTS" id="PR00449">
    <property type="entry name" value="RASTRNSFRMNG"/>
</dbReference>
<evidence type="ECO:0000256" key="3">
    <source>
        <dbReference type="ARBA" id="ARBA00022741"/>
    </source>
</evidence>
<dbReference type="SMART" id="SM00174">
    <property type="entry name" value="RHO"/>
    <property type="match status" value="1"/>
</dbReference>
<dbReference type="PROSITE" id="PS51419">
    <property type="entry name" value="RAB"/>
    <property type="match status" value="1"/>
</dbReference>
<reference evidence="5 6" key="1">
    <citation type="submission" date="2024-11" db="EMBL/GenBank/DDBJ databases">
        <title>Adaptive evolution of stress response genes in parasites aligns with host niche diversity.</title>
        <authorList>
            <person name="Hahn C."/>
            <person name="Resl P."/>
        </authorList>
    </citation>
    <scope>NUCLEOTIDE SEQUENCE [LARGE SCALE GENOMIC DNA]</scope>
    <source>
        <strain evidence="5">EGGRZ-B1_66</strain>
        <tissue evidence="5">Body</tissue>
    </source>
</reference>
<name>A0ABD2PYI4_9PLAT</name>
<dbReference type="NCBIfam" id="TIGR00231">
    <property type="entry name" value="small_GTP"/>
    <property type="match status" value="1"/>
</dbReference>
<dbReference type="PANTHER" id="PTHR47979">
    <property type="entry name" value="DRAB11-RELATED"/>
    <property type="match status" value="1"/>
</dbReference>
<dbReference type="GO" id="GO:0012505">
    <property type="term" value="C:endomembrane system"/>
    <property type="evidence" value="ECO:0007669"/>
    <property type="project" value="UniProtKB-SubCell"/>
</dbReference>
<protein>
    <submittedName>
        <fullName evidence="5">Ras- protein Rab-14</fullName>
    </submittedName>
</protein>
<comment type="subcellular location">
    <subcellularLocation>
        <location evidence="1">Endomembrane system</location>
    </subcellularLocation>
</comment>
<keyword evidence="3" id="KW-0547">Nucleotide-binding</keyword>
<comment type="caution">
    <text evidence="5">The sequence shown here is derived from an EMBL/GenBank/DDBJ whole genome shotgun (WGS) entry which is preliminary data.</text>
</comment>
<dbReference type="Pfam" id="PF00071">
    <property type="entry name" value="Ras"/>
    <property type="match status" value="1"/>
</dbReference>
<dbReference type="GO" id="GO:0000166">
    <property type="term" value="F:nucleotide binding"/>
    <property type="evidence" value="ECO:0007669"/>
    <property type="project" value="UniProtKB-KW"/>
</dbReference>
<dbReference type="EMBL" id="JBJKFK010002171">
    <property type="protein sequence ID" value="KAL3311516.1"/>
    <property type="molecule type" value="Genomic_DNA"/>
</dbReference>
<dbReference type="FunFam" id="3.40.50.300:FF:000586">
    <property type="entry name" value="Rab family GTPase"/>
    <property type="match status" value="1"/>
</dbReference>
<dbReference type="SMART" id="SM00175">
    <property type="entry name" value="RAB"/>
    <property type="match status" value="1"/>
</dbReference>
<proteinExistence type="inferred from homology"/>
<dbReference type="SMART" id="SM00176">
    <property type="entry name" value="RAN"/>
    <property type="match status" value="1"/>
</dbReference>
<evidence type="ECO:0000256" key="2">
    <source>
        <dbReference type="ARBA" id="ARBA00006270"/>
    </source>
</evidence>
<evidence type="ECO:0000313" key="6">
    <source>
        <dbReference type="Proteomes" id="UP001626550"/>
    </source>
</evidence>
<dbReference type="SUPFAM" id="SSF52540">
    <property type="entry name" value="P-loop containing nucleoside triphosphate hydrolases"/>
    <property type="match status" value="1"/>
</dbReference>
<dbReference type="InterPro" id="IPR050209">
    <property type="entry name" value="Rab_GTPases_membrane_traffic"/>
</dbReference>
<keyword evidence="4" id="KW-0472">Membrane</keyword>